<dbReference type="PANTHER" id="PTHR28074">
    <property type="entry name" value="ATP SYNTHASE SUBUNIT K, MITOCHONDRIAL"/>
    <property type="match status" value="1"/>
</dbReference>
<protein>
    <submittedName>
        <fullName evidence="4">ATP synthase subunit K, mitochondrial</fullName>
    </submittedName>
</protein>
<comment type="subcellular location">
    <subcellularLocation>
        <location evidence="1">Mitochondrion membrane</location>
    </subcellularLocation>
</comment>
<dbReference type="Proteomes" id="UP000189274">
    <property type="component" value="Unassembled WGS sequence"/>
</dbReference>
<dbReference type="PANTHER" id="PTHR28074:SF1">
    <property type="entry name" value="ATP SYNTHASE SUBUNIT K, MITOCHONDRIAL"/>
    <property type="match status" value="1"/>
</dbReference>
<dbReference type="AlphaFoldDB" id="A0A1V2LJW6"/>
<accession>A0A1V2LJW6</accession>
<comment type="caution">
    <text evidence="4">The sequence shown here is derived from an EMBL/GenBank/DDBJ whole genome shotgun (WGS) entry which is preliminary data.</text>
</comment>
<dbReference type="InterPro" id="IPR021278">
    <property type="entry name" value="ATP19"/>
</dbReference>
<keyword evidence="2" id="KW-0496">Mitochondrion</keyword>
<gene>
    <name evidence="4" type="ORF">BOH78_3494</name>
</gene>
<evidence type="ECO:0000256" key="2">
    <source>
        <dbReference type="ARBA" id="ARBA00023128"/>
    </source>
</evidence>
<dbReference type="GO" id="GO:0031966">
    <property type="term" value="C:mitochondrial membrane"/>
    <property type="evidence" value="ECO:0007669"/>
    <property type="project" value="UniProtKB-SubCell"/>
</dbReference>
<organism evidence="4 5">
    <name type="scientific">Pichia kudriavzevii</name>
    <name type="common">Yeast</name>
    <name type="synonym">Issatchenkia orientalis</name>
    <dbReference type="NCBI Taxonomy" id="4909"/>
    <lineage>
        <taxon>Eukaryota</taxon>
        <taxon>Fungi</taxon>
        <taxon>Dikarya</taxon>
        <taxon>Ascomycota</taxon>
        <taxon>Saccharomycotina</taxon>
        <taxon>Pichiomycetes</taxon>
        <taxon>Pichiales</taxon>
        <taxon>Pichiaceae</taxon>
        <taxon>Pichia</taxon>
    </lineage>
</organism>
<proteinExistence type="predicted"/>
<dbReference type="GO" id="GO:0015986">
    <property type="term" value="P:proton motive force-driven ATP synthesis"/>
    <property type="evidence" value="ECO:0007669"/>
    <property type="project" value="TreeGrafter"/>
</dbReference>
<keyword evidence="3" id="KW-0472">Membrane</keyword>
<dbReference type="EMBL" id="MQVM01000017">
    <property type="protein sequence ID" value="ONH73026.1"/>
    <property type="molecule type" value="Genomic_DNA"/>
</dbReference>
<dbReference type="Pfam" id="PF11022">
    <property type="entry name" value="ATP19"/>
    <property type="match status" value="1"/>
</dbReference>
<evidence type="ECO:0000313" key="4">
    <source>
        <dbReference type="EMBL" id="ONH73026.1"/>
    </source>
</evidence>
<reference evidence="5" key="1">
    <citation type="journal article" date="2017" name="Genome Announc.">
        <title>Genome sequences of Cyberlindnera fabianii 65, Pichia kudriavzevii 129, and Saccharomyces cerevisiae 131 isolated from fermented masau fruits in Zimbabwe.</title>
        <authorList>
            <person name="van Rijswijck I.M.H."/>
            <person name="Derks M.F.L."/>
            <person name="Abee T."/>
            <person name="de Ridder D."/>
            <person name="Smid E.J."/>
        </authorList>
    </citation>
    <scope>NUCLEOTIDE SEQUENCE [LARGE SCALE GENOMIC DNA]</scope>
    <source>
        <strain evidence="5">129</strain>
    </source>
</reference>
<evidence type="ECO:0000313" key="5">
    <source>
        <dbReference type="Proteomes" id="UP000189274"/>
    </source>
</evidence>
<evidence type="ECO:0000256" key="1">
    <source>
        <dbReference type="ARBA" id="ARBA00004325"/>
    </source>
</evidence>
<sequence length="135" mass="14625">MGANYNLLGRSIPPHYLSLATIGAVVLLAAPKPWAPAVKKEAEINASSKEEEAFKVITWSMNGLLFLACGGTPNWWIKSSLVNCQCGSMSNDLSKDKIGLDPLRQLPVKLSSSSVCRFITWNFTVGPFGGLESHM</sequence>
<evidence type="ECO:0000256" key="3">
    <source>
        <dbReference type="ARBA" id="ARBA00023136"/>
    </source>
</evidence>
<name>A0A1V2LJW6_PICKU</name>